<dbReference type="InterPro" id="IPR035500">
    <property type="entry name" value="NHR-like_dom_sf"/>
</dbReference>
<evidence type="ECO:0000313" key="5">
    <source>
        <dbReference type="Proteomes" id="UP000038045"/>
    </source>
</evidence>
<keyword evidence="5" id="KW-1185">Reference proteome</keyword>
<dbReference type="InterPro" id="IPR001723">
    <property type="entry name" value="Nuclear_hrmn_rcpt"/>
</dbReference>
<proteinExistence type="predicted"/>
<accession>A0A0N4ZME2</accession>
<evidence type="ECO:0000259" key="4">
    <source>
        <dbReference type="PROSITE" id="PS51843"/>
    </source>
</evidence>
<protein>
    <submittedName>
        <fullName evidence="6">NR LBD domain-containing protein</fullName>
    </submittedName>
</protein>
<keyword evidence="3" id="KW-0675">Receptor</keyword>
<evidence type="ECO:0000313" key="6">
    <source>
        <dbReference type="WBParaSite" id="PTRK_0000971100.1"/>
    </source>
</evidence>
<dbReference type="Gene3D" id="1.10.565.10">
    <property type="entry name" value="Retinoid X Receptor"/>
    <property type="match status" value="1"/>
</dbReference>
<dbReference type="AlphaFoldDB" id="A0A0N4ZME2"/>
<dbReference type="WBParaSite" id="PTRK_0000971100.1">
    <property type="protein sequence ID" value="PTRK_0000971100.1"/>
    <property type="gene ID" value="PTRK_0000971100"/>
</dbReference>
<dbReference type="SUPFAM" id="SSF48508">
    <property type="entry name" value="Nuclear receptor ligand-binding domain"/>
    <property type="match status" value="1"/>
</dbReference>
<feature type="domain" description="NR LBD" evidence="4">
    <location>
        <begin position="15"/>
        <end position="216"/>
    </location>
</feature>
<dbReference type="InterPro" id="IPR050274">
    <property type="entry name" value="Nuclear_hormone_rcpt_NR2"/>
</dbReference>
<keyword evidence="2" id="KW-0804">Transcription</keyword>
<dbReference type="STRING" id="131310.A0A0N4ZME2"/>
<dbReference type="SMART" id="SM00430">
    <property type="entry name" value="HOLI"/>
    <property type="match status" value="1"/>
</dbReference>
<keyword evidence="1" id="KW-0805">Transcription regulation</keyword>
<dbReference type="Proteomes" id="UP000038045">
    <property type="component" value="Unplaced"/>
</dbReference>
<sequence>MNPRPMMPSLQPMIEQKQYTDNIRQLITAETFFNNHILTLQLREKDLLEPIVHWSKSLDSFCFLCFEDQMNLLKSSFCQLFLLSYYTLSHFIPTTEECDDNPQMRILRNLIDRLRALKLDTIEIGCIKTLLLFNRDNQEILDLEKIETNQDKFFNTFLEYERNKGMYTKDSRIGRILLVLSSVRGMKTESFIRKFLHRLFENPASIDNIFRQILSSTERRFNSIQQNIFNLPNSQTVYPFPQINNGCYIPCQGPPNFTSIPVNYGNNIIGTCSPLPRTSSQPLQIPNIWNVFPSVSLANLQDTYIKNFKNPQQYK</sequence>
<organism evidence="5 6">
    <name type="scientific">Parastrongyloides trichosuri</name>
    <name type="common">Possum-specific nematode worm</name>
    <dbReference type="NCBI Taxonomy" id="131310"/>
    <lineage>
        <taxon>Eukaryota</taxon>
        <taxon>Metazoa</taxon>
        <taxon>Ecdysozoa</taxon>
        <taxon>Nematoda</taxon>
        <taxon>Chromadorea</taxon>
        <taxon>Rhabditida</taxon>
        <taxon>Tylenchina</taxon>
        <taxon>Panagrolaimomorpha</taxon>
        <taxon>Strongyloidoidea</taxon>
        <taxon>Strongyloididae</taxon>
        <taxon>Parastrongyloides</taxon>
    </lineage>
</organism>
<evidence type="ECO:0000256" key="3">
    <source>
        <dbReference type="ARBA" id="ARBA00023170"/>
    </source>
</evidence>
<reference evidence="6" key="1">
    <citation type="submission" date="2017-02" db="UniProtKB">
        <authorList>
            <consortium name="WormBaseParasite"/>
        </authorList>
    </citation>
    <scope>IDENTIFICATION</scope>
</reference>
<dbReference type="PROSITE" id="PS51843">
    <property type="entry name" value="NR_LBD"/>
    <property type="match status" value="1"/>
</dbReference>
<evidence type="ECO:0000256" key="2">
    <source>
        <dbReference type="ARBA" id="ARBA00023163"/>
    </source>
</evidence>
<evidence type="ECO:0000256" key="1">
    <source>
        <dbReference type="ARBA" id="ARBA00023015"/>
    </source>
</evidence>
<dbReference type="PRINTS" id="PR00398">
    <property type="entry name" value="STRDHORMONER"/>
</dbReference>
<dbReference type="Pfam" id="PF00104">
    <property type="entry name" value="Hormone_recep"/>
    <property type="match status" value="1"/>
</dbReference>
<name>A0A0N4ZME2_PARTI</name>
<dbReference type="InterPro" id="IPR000536">
    <property type="entry name" value="Nucl_hrmn_rcpt_lig-bd"/>
</dbReference>
<dbReference type="PANTHER" id="PTHR24083">
    <property type="entry name" value="NUCLEAR HORMONE RECEPTOR"/>
    <property type="match status" value="1"/>
</dbReference>